<dbReference type="AlphaFoldDB" id="G2QR84"/>
<gene>
    <name evidence="1" type="ORF">THITE_113024</name>
</gene>
<dbReference type="GeneID" id="11515351"/>
<dbReference type="Proteomes" id="UP000008181">
    <property type="component" value="Chromosome 1"/>
</dbReference>
<name>G2QR84_THETT</name>
<keyword evidence="2" id="KW-1185">Reference proteome</keyword>
<dbReference type="KEGG" id="ttt:THITE_113024"/>
<reference evidence="1 2" key="1">
    <citation type="journal article" date="2011" name="Nat. Biotechnol.">
        <title>Comparative genomic analysis of the thermophilic biomass-degrading fungi Myceliophthora thermophila and Thielavia terrestris.</title>
        <authorList>
            <person name="Berka R.M."/>
            <person name="Grigoriev I.V."/>
            <person name="Otillar R."/>
            <person name="Salamov A."/>
            <person name="Grimwood J."/>
            <person name="Reid I."/>
            <person name="Ishmael N."/>
            <person name="John T."/>
            <person name="Darmond C."/>
            <person name="Moisan M.-C."/>
            <person name="Henrissat B."/>
            <person name="Coutinho P.M."/>
            <person name="Lombard V."/>
            <person name="Natvig D.O."/>
            <person name="Lindquist E."/>
            <person name="Schmutz J."/>
            <person name="Lucas S."/>
            <person name="Harris P."/>
            <person name="Powlowski J."/>
            <person name="Bellemare A."/>
            <person name="Taylor D."/>
            <person name="Butler G."/>
            <person name="de Vries R.P."/>
            <person name="Allijn I.E."/>
            <person name="van den Brink J."/>
            <person name="Ushinsky S."/>
            <person name="Storms R."/>
            <person name="Powell A.J."/>
            <person name="Paulsen I.T."/>
            <person name="Elbourne L.D.H."/>
            <person name="Baker S.E."/>
            <person name="Magnuson J."/>
            <person name="LaBoissiere S."/>
            <person name="Clutterbuck A.J."/>
            <person name="Martinez D."/>
            <person name="Wogulis M."/>
            <person name="de Leon A.L."/>
            <person name="Rey M.W."/>
            <person name="Tsang A."/>
        </authorList>
    </citation>
    <scope>NUCLEOTIDE SEQUENCE [LARGE SCALE GENOMIC DNA]</scope>
    <source>
        <strain evidence="2">ATCC 38088 / NRRL 8126</strain>
    </source>
</reference>
<sequence length="162" mass="18995">MAKRKPSFASCALNRTDSDQVRLFGDRNFYSIRIYVCKKQFEDGTFLYHSEIIVIGDDEDANLYYEMLEKIRYILVDEYNIEAKDEESEDEEANSFYYFKDKLDTLDNTNLGELGTEVYFDIGSNANLVDKEFISKWAKNLRWIDVKPHFVKGVGAYTEVKK</sequence>
<protein>
    <submittedName>
        <fullName evidence="1">Uncharacterized protein</fullName>
    </submittedName>
</protein>
<accession>G2QR84</accession>
<evidence type="ECO:0000313" key="2">
    <source>
        <dbReference type="Proteomes" id="UP000008181"/>
    </source>
</evidence>
<evidence type="ECO:0000313" key="1">
    <source>
        <dbReference type="EMBL" id="AEO63338.1"/>
    </source>
</evidence>
<dbReference type="HOGENOM" id="CLU_1636585_0_0_1"/>
<proteinExistence type="predicted"/>
<dbReference type="RefSeq" id="XP_003649674.1">
    <property type="nucleotide sequence ID" value="XM_003649626.1"/>
</dbReference>
<organism evidence="1 2">
    <name type="scientific">Thermothielavioides terrestris (strain ATCC 38088 / NRRL 8126)</name>
    <name type="common">Thielavia terrestris</name>
    <dbReference type="NCBI Taxonomy" id="578455"/>
    <lineage>
        <taxon>Eukaryota</taxon>
        <taxon>Fungi</taxon>
        <taxon>Dikarya</taxon>
        <taxon>Ascomycota</taxon>
        <taxon>Pezizomycotina</taxon>
        <taxon>Sordariomycetes</taxon>
        <taxon>Sordariomycetidae</taxon>
        <taxon>Sordariales</taxon>
        <taxon>Chaetomiaceae</taxon>
        <taxon>Thermothielavioides</taxon>
        <taxon>Thermothielavioides terrestris</taxon>
    </lineage>
</organism>
<dbReference type="EMBL" id="CP003009">
    <property type="protein sequence ID" value="AEO63338.1"/>
    <property type="molecule type" value="Genomic_DNA"/>
</dbReference>